<feature type="chain" id="PRO_5039093456" description="Secreted protein" evidence="2">
    <location>
        <begin position="29"/>
        <end position="138"/>
    </location>
</feature>
<evidence type="ECO:0008006" key="5">
    <source>
        <dbReference type="Google" id="ProtNLM"/>
    </source>
</evidence>
<accession>A0A4U0P029</accession>
<evidence type="ECO:0000256" key="1">
    <source>
        <dbReference type="SAM" id="MobiDB-lite"/>
    </source>
</evidence>
<keyword evidence="2" id="KW-0732">Signal</keyword>
<dbReference type="PROSITE" id="PS51257">
    <property type="entry name" value="PROKAR_LIPOPROTEIN"/>
    <property type="match status" value="1"/>
</dbReference>
<evidence type="ECO:0000313" key="4">
    <source>
        <dbReference type="Proteomes" id="UP000308697"/>
    </source>
</evidence>
<protein>
    <recommendedName>
        <fullName evidence="5">Secreted protein</fullName>
    </recommendedName>
</protein>
<evidence type="ECO:0000256" key="2">
    <source>
        <dbReference type="SAM" id="SignalP"/>
    </source>
</evidence>
<dbReference type="RefSeq" id="WP_136739821.1">
    <property type="nucleotide sequence ID" value="NZ_SUMB01000003.1"/>
</dbReference>
<dbReference type="OrthoDB" id="3870331at2"/>
<sequence length="138" mass="14292">MAPRTHRQFPHRRPATAAFAALAAGALAIPLLSGCGAVSKAMDCANTANAIVDSVGKLQQAVGSSLDNPQEAKQALDAIDRNLDKVGKSTDDPELSKAINKMNTGVKDARKDIDNAQAPDLKPISDAAGDMTKICTPG</sequence>
<organism evidence="3 4">
    <name type="scientific">Streptomyces piniterrae</name>
    <dbReference type="NCBI Taxonomy" id="2571125"/>
    <lineage>
        <taxon>Bacteria</taxon>
        <taxon>Bacillati</taxon>
        <taxon>Actinomycetota</taxon>
        <taxon>Actinomycetes</taxon>
        <taxon>Kitasatosporales</taxon>
        <taxon>Streptomycetaceae</taxon>
        <taxon>Streptomyces</taxon>
    </lineage>
</organism>
<dbReference type="AlphaFoldDB" id="A0A4U0P029"/>
<dbReference type="Proteomes" id="UP000308697">
    <property type="component" value="Unassembled WGS sequence"/>
</dbReference>
<reference evidence="3 4" key="1">
    <citation type="submission" date="2019-04" db="EMBL/GenBank/DDBJ databases">
        <title>Streptomyces piniterrae sp. nov., a heliquinomycin-producing actinomycete isolated from rhizosphere soil of Pinus yunnanensis.</title>
        <authorList>
            <person name="Zhuang X."/>
            <person name="Zhao J."/>
        </authorList>
    </citation>
    <scope>NUCLEOTIDE SEQUENCE [LARGE SCALE GENOMIC DNA]</scope>
    <source>
        <strain evidence="4">jys28</strain>
    </source>
</reference>
<comment type="caution">
    <text evidence="3">The sequence shown here is derived from an EMBL/GenBank/DDBJ whole genome shotgun (WGS) entry which is preliminary data.</text>
</comment>
<keyword evidence="4" id="KW-1185">Reference proteome</keyword>
<gene>
    <name evidence="3" type="ORF">FCH28_12195</name>
</gene>
<feature type="region of interest" description="Disordered" evidence="1">
    <location>
        <begin position="110"/>
        <end position="129"/>
    </location>
</feature>
<proteinExistence type="predicted"/>
<evidence type="ECO:0000313" key="3">
    <source>
        <dbReference type="EMBL" id="TJZ56014.1"/>
    </source>
</evidence>
<name>A0A4U0P029_9ACTN</name>
<feature type="signal peptide" evidence="2">
    <location>
        <begin position="1"/>
        <end position="28"/>
    </location>
</feature>
<dbReference type="EMBL" id="SUMB01000003">
    <property type="protein sequence ID" value="TJZ56014.1"/>
    <property type="molecule type" value="Genomic_DNA"/>
</dbReference>